<dbReference type="GO" id="GO:0016887">
    <property type="term" value="F:ATP hydrolysis activity"/>
    <property type="evidence" value="ECO:0007669"/>
    <property type="project" value="InterPro"/>
</dbReference>
<proteinExistence type="inferred from homology"/>
<dbReference type="SUPFAM" id="SSF52540">
    <property type="entry name" value="P-loop containing nucleoside triphosphate hydrolases"/>
    <property type="match status" value="1"/>
</dbReference>
<dbReference type="InterPro" id="IPR027065">
    <property type="entry name" value="Lon_Prtase"/>
</dbReference>
<dbReference type="EMBL" id="AAYY01000006">
    <property type="protein sequence ID" value="EDP43834.1"/>
    <property type="molecule type" value="Genomic_DNA"/>
</dbReference>
<dbReference type="Pfam" id="PF05362">
    <property type="entry name" value="Lon_C"/>
    <property type="match status" value="1"/>
</dbReference>
<evidence type="ECO:0000259" key="10">
    <source>
        <dbReference type="PROSITE" id="PS51786"/>
    </source>
</evidence>
<dbReference type="InterPro" id="IPR004815">
    <property type="entry name" value="Lon_bac/euk-typ"/>
</dbReference>
<dbReference type="Proteomes" id="UP000008837">
    <property type="component" value="Unassembled WGS sequence"/>
</dbReference>
<feature type="active site" evidence="8">
    <location>
        <position position="907"/>
    </location>
</feature>
<accession>A8Q0K7</accession>
<dbReference type="KEGG" id="mgl:MGL_2047"/>
<keyword evidence="4 8" id="KW-0720">Serine protease</keyword>
<feature type="region of interest" description="Disordered" evidence="9">
    <location>
        <begin position="322"/>
        <end position="400"/>
    </location>
</feature>
<evidence type="ECO:0000256" key="3">
    <source>
        <dbReference type="ARBA" id="ARBA00022801"/>
    </source>
</evidence>
<dbReference type="PRINTS" id="PR00830">
    <property type="entry name" value="ENDOLAPTASE"/>
</dbReference>
<dbReference type="InterPro" id="IPR003959">
    <property type="entry name" value="ATPase_AAA_core"/>
</dbReference>
<keyword evidence="5" id="KW-0067">ATP-binding</keyword>
<reference evidence="11 12" key="1">
    <citation type="journal article" date="2007" name="Proc. Natl. Acad. Sci. U.S.A.">
        <title>Dandruff-associated Malassezia genomes reveal convergent and divergent virulence traits shared with plant and human fungal pathogens.</title>
        <authorList>
            <person name="Xu J."/>
            <person name="Saunders C.W."/>
            <person name="Hu P."/>
            <person name="Grant R.A."/>
            <person name="Boekhout T."/>
            <person name="Kuramae E.E."/>
            <person name="Kronstad J.W."/>
            <person name="Deangelis Y.M."/>
            <person name="Reeder N.L."/>
            <person name="Johnstone K.R."/>
            <person name="Leland M."/>
            <person name="Fieno A.M."/>
            <person name="Begley W.M."/>
            <person name="Sun Y."/>
            <person name="Lacey M.P."/>
            <person name="Chaudhary T."/>
            <person name="Keough T."/>
            <person name="Chu L."/>
            <person name="Sears R."/>
            <person name="Yuan B."/>
            <person name="Dawson T.L.Jr."/>
        </authorList>
    </citation>
    <scope>NUCLEOTIDE SEQUENCE [LARGE SCALE GENOMIC DNA]</scope>
    <source>
        <strain evidence="12">ATCC MYA-4612 / CBS 7966</strain>
    </source>
</reference>
<dbReference type="FunFam" id="3.40.50.300:FF:000021">
    <property type="entry name" value="Lon protease homolog"/>
    <property type="match status" value="1"/>
</dbReference>
<keyword evidence="2" id="KW-0547">Nucleotide-binding</keyword>
<name>A8Q0K7_MALGO</name>
<evidence type="ECO:0000256" key="4">
    <source>
        <dbReference type="ARBA" id="ARBA00022825"/>
    </source>
</evidence>
<dbReference type="GO" id="GO:0030163">
    <property type="term" value="P:protein catabolic process"/>
    <property type="evidence" value="ECO:0007669"/>
    <property type="project" value="InterPro"/>
</dbReference>
<dbReference type="InterPro" id="IPR014721">
    <property type="entry name" value="Ribsml_uS5_D2-typ_fold_subgr"/>
</dbReference>
<dbReference type="InterPro" id="IPR003593">
    <property type="entry name" value="AAA+_ATPase"/>
</dbReference>
<sequence length="987" mass="107879">MAATTPPPIPSELVVLKLPYPLVLHPGLLLSVTLPQKQCFGILRTALAERRAAEQSNASSDESLEHGRQNNVSDQHPMIIACVPVLNPAGYVTERHRSRSLEDSSDWGCAARILRLVHSPTTNECRLILSGLVRIRVAKARVSRVQPDTFEPATIVSARPFFDPDVPLVSQELSPEDSRMRHAAQRLVALMGATNSPLLTSSALANVPLLPPSLLQAIASTIESNHSVSSPKLSDLLVGTLGGACEWEDRLQHLALPEANRRIEFTATMLEKAVERVQILREVLVNTPYALQDQYYGALVRSQIEAIVKQVTSMTSTGLTLRVMDNGKEASSSAATTRRENSSPGPRIIRRVIGLGPRRRGIDGPGRSDDDDDADDDADDYTHTSPGGDAASDEVKELSERCAKAQLTPEARRMCEQELRRLRRMPAQSMERGVLINYLDTMLDLPWDRITSDLRPEDIKALVPVSQVPLNGDEPLIERARQVLESDHFGLEKIKKRMLEYLAVLQLKTEQGAEKQSSRTYKGPILLLVGPPGTGKTSIARSLAAALQRPFVRLSLGGVRDEAEIRGHRRTYVGALPGSIVASLRKARASDCVMLLDELDKLSNGMGFHGDPTAAMLEVLDLEQNHTFKDHYLNVPVNLSRVIFIATANSLDTIPEPLLDRVDTVHVAGYTYDEKVAIAQRHLLPKQVAVHGLTLSNVAMSHEILMTIAQSYTREAGVRTMERRIGDVVRAKAVEYAESRGGSATYTPEISQADLLRILGAPSYEPEVADEVGVPGVATGMAYQGSGMGGILHIECAFLPPGTSALKLTGSLGDVIRESAELAFAWVKTHAFALGICADRDAEFPRNDVHLHMPSGATPKDGPSAGVAFVCALVSMYLRVPLDTRLSMTGEITLRGHVTPVGGIKEKVLGAHRAGIRKMILPRRNAREYEDDVPASVKSDIHVVYVRTIQDVLYAVFGASLETQISTLHGGLEGRRRLQELDWHSRL</sequence>
<dbReference type="CDD" id="cd19500">
    <property type="entry name" value="RecA-like_Lon"/>
    <property type="match status" value="1"/>
</dbReference>
<evidence type="ECO:0000313" key="11">
    <source>
        <dbReference type="EMBL" id="EDP43834.1"/>
    </source>
</evidence>
<dbReference type="InterPro" id="IPR027417">
    <property type="entry name" value="P-loop_NTPase"/>
</dbReference>
<evidence type="ECO:0000256" key="9">
    <source>
        <dbReference type="SAM" id="MobiDB-lite"/>
    </source>
</evidence>
<dbReference type="OMA" id="LGGACEW"/>
<dbReference type="PROSITE" id="PS51786">
    <property type="entry name" value="LON_PROTEOLYTIC"/>
    <property type="match status" value="1"/>
</dbReference>
<dbReference type="GeneID" id="5855355"/>
<evidence type="ECO:0000256" key="6">
    <source>
        <dbReference type="ARBA" id="ARBA00050665"/>
    </source>
</evidence>
<dbReference type="PANTHER" id="PTHR10046">
    <property type="entry name" value="ATP DEPENDENT LON PROTEASE FAMILY MEMBER"/>
    <property type="match status" value="1"/>
</dbReference>
<evidence type="ECO:0000256" key="7">
    <source>
        <dbReference type="ARBA" id="ARBA00066743"/>
    </source>
</evidence>
<dbReference type="Gene3D" id="1.10.8.60">
    <property type="match status" value="1"/>
</dbReference>
<dbReference type="AlphaFoldDB" id="A8Q0K7"/>
<dbReference type="SMART" id="SM00382">
    <property type="entry name" value="AAA"/>
    <property type="match status" value="1"/>
</dbReference>
<feature type="domain" description="Lon proteolytic" evidence="10">
    <location>
        <begin position="772"/>
        <end position="959"/>
    </location>
</feature>
<comment type="caution">
    <text evidence="11">The sequence shown here is derived from an EMBL/GenBank/DDBJ whole genome shotgun (WGS) entry which is preliminary data.</text>
</comment>
<dbReference type="InterPro" id="IPR054594">
    <property type="entry name" value="Lon_lid"/>
</dbReference>
<keyword evidence="3 8" id="KW-0378">Hydrolase</keyword>
<dbReference type="GO" id="GO:0004176">
    <property type="term" value="F:ATP-dependent peptidase activity"/>
    <property type="evidence" value="ECO:0007669"/>
    <property type="project" value="UniProtKB-UniRule"/>
</dbReference>
<dbReference type="OrthoDB" id="2411602at2759"/>
<dbReference type="GO" id="GO:0005524">
    <property type="term" value="F:ATP binding"/>
    <property type="evidence" value="ECO:0007669"/>
    <property type="project" value="UniProtKB-KW"/>
</dbReference>
<evidence type="ECO:0000256" key="2">
    <source>
        <dbReference type="ARBA" id="ARBA00022741"/>
    </source>
</evidence>
<dbReference type="InterPro" id="IPR020568">
    <property type="entry name" value="Ribosomal_Su5_D2-typ_SF"/>
</dbReference>
<dbReference type="STRING" id="425265.A8Q0K7"/>
<dbReference type="InterPro" id="IPR008269">
    <property type="entry name" value="Lon_proteolytic"/>
</dbReference>
<organism evidence="11 12">
    <name type="scientific">Malassezia globosa (strain ATCC MYA-4612 / CBS 7966)</name>
    <name type="common">Dandruff-associated fungus</name>
    <dbReference type="NCBI Taxonomy" id="425265"/>
    <lineage>
        <taxon>Eukaryota</taxon>
        <taxon>Fungi</taxon>
        <taxon>Dikarya</taxon>
        <taxon>Basidiomycota</taxon>
        <taxon>Ustilaginomycotina</taxon>
        <taxon>Malasseziomycetes</taxon>
        <taxon>Malasseziales</taxon>
        <taxon>Malasseziaceae</taxon>
        <taxon>Malassezia</taxon>
    </lineage>
</organism>
<dbReference type="Pfam" id="PF22667">
    <property type="entry name" value="Lon_lid"/>
    <property type="match status" value="1"/>
</dbReference>
<feature type="active site" evidence="8">
    <location>
        <position position="864"/>
    </location>
</feature>
<dbReference type="RefSeq" id="XP_001731048.1">
    <property type="nucleotide sequence ID" value="XM_001730996.1"/>
</dbReference>
<gene>
    <name evidence="11" type="ORF">MGL_2047</name>
</gene>
<dbReference type="SUPFAM" id="SSF54211">
    <property type="entry name" value="Ribosomal protein S5 domain 2-like"/>
    <property type="match status" value="1"/>
</dbReference>
<dbReference type="VEuPathDB" id="FungiDB:MGL_2047"/>
<keyword evidence="1 8" id="KW-0645">Protease</keyword>
<dbReference type="Pfam" id="PF00004">
    <property type="entry name" value="AAA"/>
    <property type="match status" value="1"/>
</dbReference>
<dbReference type="Gene3D" id="3.40.50.300">
    <property type="entry name" value="P-loop containing nucleotide triphosphate hydrolases"/>
    <property type="match status" value="1"/>
</dbReference>
<evidence type="ECO:0000256" key="8">
    <source>
        <dbReference type="PROSITE-ProRule" id="PRU01122"/>
    </source>
</evidence>
<dbReference type="EC" id="3.4.21.53" evidence="7"/>
<evidence type="ECO:0000256" key="5">
    <source>
        <dbReference type="ARBA" id="ARBA00022840"/>
    </source>
</evidence>
<keyword evidence="12" id="KW-1185">Reference proteome</keyword>
<dbReference type="GO" id="GO:0006508">
    <property type="term" value="P:proteolysis"/>
    <property type="evidence" value="ECO:0007669"/>
    <property type="project" value="UniProtKB-KW"/>
</dbReference>
<comment type="catalytic activity">
    <reaction evidence="6">
        <text>Hydrolysis of proteins in presence of ATP.</text>
        <dbReference type="EC" id="3.4.21.53"/>
    </reaction>
</comment>
<evidence type="ECO:0000313" key="12">
    <source>
        <dbReference type="Proteomes" id="UP000008837"/>
    </source>
</evidence>
<dbReference type="NCBIfam" id="TIGR00763">
    <property type="entry name" value="lon"/>
    <property type="match status" value="1"/>
</dbReference>
<dbReference type="InParanoid" id="A8Q0K7"/>
<evidence type="ECO:0000256" key="1">
    <source>
        <dbReference type="ARBA" id="ARBA00022670"/>
    </source>
</evidence>
<dbReference type="Gene3D" id="1.20.5.5270">
    <property type="match status" value="1"/>
</dbReference>
<protein>
    <recommendedName>
        <fullName evidence="7">endopeptidase La</fullName>
        <ecNumber evidence="7">3.4.21.53</ecNumber>
    </recommendedName>
</protein>
<dbReference type="Gene3D" id="3.30.230.10">
    <property type="match status" value="1"/>
</dbReference>
<comment type="similarity">
    <text evidence="8">Belongs to the peptidase S16 family.</text>
</comment>
<feature type="compositionally biased region" description="Acidic residues" evidence="9">
    <location>
        <begin position="369"/>
        <end position="379"/>
    </location>
</feature>
<dbReference type="GO" id="GO:0004252">
    <property type="term" value="F:serine-type endopeptidase activity"/>
    <property type="evidence" value="ECO:0007669"/>
    <property type="project" value="UniProtKB-UniRule"/>
</dbReference>